<sequence length="451" mass="49389">MKKVRIGSGAGFAGDRIEPAVEIMKKGNIDYIIFECLAERTIAIGQQQKLINKDKGYNELLEYRMRKILPLCNEKKIKVITNMGAANPLSAVKAVKKTALEMGVKGLKIAVVLGDDILEHIDKYMNCEIFETGKRLNSIKSNIISANAYIGTQGIIEALGNGADIVITGRTADPSLTLAPLIFEFGWKEKDYELLGRGTLAGHLLECAGQVTGGYFADPGYKDVPELWNLGFPIAEVTENGDIVITKLEDSGGMVTEHTCKEQIIYEIHDPSNYFTPDVIADFTEVTVQEIEKNKVLVKGASGKKKTGLFKVSIGYKDCYIGEGEISYGGSGAYGRAELAGEIIKKRLKYINVPVEELRIDFMGVNSLYGNHLSSMLNDDKKDFKEVRLRAAARTLNRQSAEIIGNEIEALYTNGPSGGGGARKYIREIVSVASILVPSGDIITKVIYEEV</sequence>
<accession>A0ABV4BJD2</accession>
<dbReference type="PANTHER" id="PTHR47472:SF1">
    <property type="entry name" value="DUF1446-DOMAIN-CONTAINING PROTEIN"/>
    <property type="match status" value="1"/>
</dbReference>
<dbReference type="EMBL" id="JBGEWD010000001">
    <property type="protein sequence ID" value="MEY7998899.1"/>
    <property type="molecule type" value="Genomic_DNA"/>
</dbReference>
<proteinExistence type="predicted"/>
<protein>
    <submittedName>
        <fullName evidence="2">Acyclic terpene utilization AtuA family protein</fullName>
    </submittedName>
</protein>
<dbReference type="PANTHER" id="PTHR47472">
    <property type="entry name" value="PROPIONYL-COA CARBOXYLASE"/>
    <property type="match status" value="1"/>
</dbReference>
<organism evidence="2 3">
    <name type="scientific">Clostridium moutaii</name>
    <dbReference type="NCBI Taxonomy" id="3240932"/>
    <lineage>
        <taxon>Bacteria</taxon>
        <taxon>Bacillati</taxon>
        <taxon>Bacillota</taxon>
        <taxon>Clostridia</taxon>
        <taxon>Eubacteriales</taxon>
        <taxon>Clostridiaceae</taxon>
        <taxon>Clostridium</taxon>
    </lineage>
</organism>
<dbReference type="Pfam" id="PF07287">
    <property type="entry name" value="AtuA"/>
    <property type="match status" value="1"/>
</dbReference>
<feature type="domain" description="Acyclic terpene utilisation N-terminal" evidence="1">
    <location>
        <begin position="4"/>
        <end position="446"/>
    </location>
</feature>
<comment type="caution">
    <text evidence="2">The sequence shown here is derived from an EMBL/GenBank/DDBJ whole genome shotgun (WGS) entry which is preliminary data.</text>
</comment>
<dbReference type="RefSeq" id="WP_369702776.1">
    <property type="nucleotide sequence ID" value="NZ_JBGEWD010000001.1"/>
</dbReference>
<keyword evidence="3" id="KW-1185">Reference proteome</keyword>
<name>A0ABV4BJD2_9CLOT</name>
<reference evidence="2 3" key="1">
    <citation type="submission" date="2024-08" db="EMBL/GenBank/DDBJ databases">
        <title>Clostridium lapicellarii sp. nov., and Clostridium renhuaiense sp. nov., two species isolated from the mud in a fermentation cellar used for producing sauce-flavour Chinese liquors.</title>
        <authorList>
            <person name="Yang F."/>
            <person name="Wang H."/>
            <person name="Chen L.Q."/>
            <person name="Zhou N."/>
            <person name="Lu J.J."/>
            <person name="Pu X.X."/>
            <person name="Wan B."/>
            <person name="Wang L."/>
            <person name="Liu S.J."/>
        </authorList>
    </citation>
    <scope>NUCLEOTIDE SEQUENCE [LARGE SCALE GENOMIC DNA]</scope>
    <source>
        <strain evidence="2 3">MT-5</strain>
    </source>
</reference>
<gene>
    <name evidence="2" type="ORF">AB8U03_01580</name>
</gene>
<evidence type="ECO:0000313" key="3">
    <source>
        <dbReference type="Proteomes" id="UP001564657"/>
    </source>
</evidence>
<dbReference type="Proteomes" id="UP001564657">
    <property type="component" value="Unassembled WGS sequence"/>
</dbReference>
<evidence type="ECO:0000313" key="2">
    <source>
        <dbReference type="EMBL" id="MEY7998899.1"/>
    </source>
</evidence>
<evidence type="ECO:0000259" key="1">
    <source>
        <dbReference type="Pfam" id="PF07287"/>
    </source>
</evidence>
<dbReference type="InterPro" id="IPR010839">
    <property type="entry name" value="AtuA_N"/>
</dbReference>